<accession>A0ABQ0H5D8</accession>
<gene>
    <name evidence="1" type="ORF">PPNSA23_40740</name>
</gene>
<organism evidence="1 2">
    <name type="scientific">Phyllobacterium phragmitis</name>
    <dbReference type="NCBI Taxonomy" id="2670329"/>
    <lineage>
        <taxon>Bacteria</taxon>
        <taxon>Pseudomonadati</taxon>
        <taxon>Pseudomonadota</taxon>
        <taxon>Alphaproteobacteria</taxon>
        <taxon>Hyphomicrobiales</taxon>
        <taxon>Phyllobacteriaceae</taxon>
        <taxon>Phyllobacterium</taxon>
    </lineage>
</organism>
<dbReference type="Proteomes" id="UP001628091">
    <property type="component" value="Unassembled WGS sequence"/>
</dbReference>
<sequence length="98" mass="11089">MIDFNSLIFDGWSFGALDIDDYHALRPTLKEIEEMPNCYAIALDEIGTPSFTRQKHSGPSCYFATRGMHPQHGEVYIFANSNDESYVLAKVPIEAMLE</sequence>
<dbReference type="RefSeq" id="WP_407866605.1">
    <property type="nucleotide sequence ID" value="NZ_BAAFZP010000002.1"/>
</dbReference>
<proteinExistence type="predicted"/>
<name>A0ABQ0H5D8_9HYPH</name>
<comment type="caution">
    <text evidence="1">The sequence shown here is derived from an EMBL/GenBank/DDBJ whole genome shotgun (WGS) entry which is preliminary data.</text>
</comment>
<reference evidence="1 2" key="1">
    <citation type="submission" date="2024-10" db="EMBL/GenBank/DDBJ databases">
        <title>Isolation, draft genome sequencing and identification of Phyllobacterium sp. NSA23, isolated from leaf soil.</title>
        <authorList>
            <person name="Akita H."/>
        </authorList>
    </citation>
    <scope>NUCLEOTIDE SEQUENCE [LARGE SCALE GENOMIC DNA]</scope>
    <source>
        <strain evidence="1 2">NSA23</strain>
    </source>
</reference>
<evidence type="ECO:0000313" key="2">
    <source>
        <dbReference type="Proteomes" id="UP001628091"/>
    </source>
</evidence>
<dbReference type="EMBL" id="BAAFZP010000002">
    <property type="protein sequence ID" value="GAB1584131.1"/>
    <property type="molecule type" value="Genomic_DNA"/>
</dbReference>
<keyword evidence="2" id="KW-1185">Reference proteome</keyword>
<protein>
    <submittedName>
        <fullName evidence="1">Uncharacterized protein</fullName>
    </submittedName>
</protein>
<evidence type="ECO:0000313" key="1">
    <source>
        <dbReference type="EMBL" id="GAB1584131.1"/>
    </source>
</evidence>